<dbReference type="InterPro" id="IPR001952">
    <property type="entry name" value="Alkaline_phosphatase"/>
</dbReference>
<feature type="binding site" evidence="15">
    <location>
        <position position="72"/>
    </location>
    <ligand>
        <name>Zn(2+)</name>
        <dbReference type="ChEBI" id="CHEBI:29105"/>
        <label>2</label>
    </ligand>
</feature>
<comment type="similarity">
    <text evidence="2 16">Belongs to the alkaline phosphatase family.</text>
</comment>
<dbReference type="AlphaFoldDB" id="A0AA39FBM2"/>
<proteinExistence type="inferred from homology"/>
<feature type="binding site" evidence="15">
    <location>
        <position position="471"/>
    </location>
    <ligand>
        <name>Zn(2+)</name>
        <dbReference type="ChEBI" id="CHEBI:29105"/>
        <label>2</label>
    </ligand>
</feature>
<reference evidence="19" key="2">
    <citation type="submission" date="2023-03" db="EMBL/GenBank/DDBJ databases">
        <authorList>
            <person name="Inwood S.N."/>
            <person name="Skelly J.G."/>
            <person name="Guhlin J."/>
            <person name="Harrop T.W.R."/>
            <person name="Goldson S.G."/>
            <person name="Dearden P.K."/>
        </authorList>
    </citation>
    <scope>NUCLEOTIDE SEQUENCE</scope>
    <source>
        <strain evidence="19">Irish</strain>
        <tissue evidence="19">Whole body</tissue>
    </source>
</reference>
<protein>
    <recommendedName>
        <fullName evidence="3 17">Alkaline phosphatase</fullName>
        <ecNumber evidence="3 17">3.1.3.1</ecNumber>
    </recommendedName>
</protein>
<dbReference type="SMART" id="SM00098">
    <property type="entry name" value="alkPPc"/>
    <property type="match status" value="1"/>
</dbReference>
<evidence type="ECO:0000256" key="13">
    <source>
        <dbReference type="ARBA" id="ARBA00023288"/>
    </source>
</evidence>
<keyword evidence="4" id="KW-1003">Cell membrane</keyword>
<reference evidence="19" key="1">
    <citation type="journal article" date="2023" name="bioRxiv">
        <title>Scaffold-level genome assemblies of two parasitoid biocontrol wasps reveal the parthenogenesis mechanism and an associated novel virus.</title>
        <authorList>
            <person name="Inwood S."/>
            <person name="Skelly J."/>
            <person name="Guhlin J."/>
            <person name="Harrop T."/>
            <person name="Goldson S."/>
            <person name="Dearden P."/>
        </authorList>
    </citation>
    <scope>NUCLEOTIDE SEQUENCE</scope>
    <source>
        <strain evidence="19">Irish</strain>
        <tissue evidence="19">Whole body</tissue>
    </source>
</reference>
<evidence type="ECO:0000256" key="1">
    <source>
        <dbReference type="ARBA" id="ARBA00004609"/>
    </source>
</evidence>
<dbReference type="CDD" id="cd16012">
    <property type="entry name" value="ALP"/>
    <property type="match status" value="1"/>
</dbReference>
<dbReference type="PRINTS" id="PR00113">
    <property type="entry name" value="ALKPHPHTASE"/>
</dbReference>
<feature type="binding site" evidence="15">
    <location>
        <position position="348"/>
    </location>
    <ligand>
        <name>Zn(2+)</name>
        <dbReference type="ChEBI" id="CHEBI:29105"/>
        <label>2</label>
    </ligand>
</feature>
<dbReference type="GO" id="GO:0098552">
    <property type="term" value="C:side of membrane"/>
    <property type="evidence" value="ECO:0007669"/>
    <property type="project" value="UniProtKB-KW"/>
</dbReference>
<evidence type="ECO:0000256" key="5">
    <source>
        <dbReference type="ARBA" id="ARBA00022553"/>
    </source>
</evidence>
<dbReference type="EC" id="3.1.3.1" evidence="3 17"/>
<keyword evidence="7 15" id="KW-0479">Metal-binding</keyword>
<feature type="binding site" evidence="15">
    <location>
        <position position="179"/>
    </location>
    <ligand>
        <name>Mg(2+)</name>
        <dbReference type="ChEBI" id="CHEBI:18420"/>
    </ligand>
</feature>
<evidence type="ECO:0000256" key="17">
    <source>
        <dbReference type="RuleBase" id="RU003947"/>
    </source>
</evidence>
<evidence type="ECO:0000256" key="15">
    <source>
        <dbReference type="PIRSR" id="PIRSR601952-2"/>
    </source>
</evidence>
<dbReference type="InterPro" id="IPR018299">
    <property type="entry name" value="Alkaline_phosphatase_AS"/>
</dbReference>
<feature type="binding site" evidence="15">
    <location>
        <position position="389"/>
    </location>
    <ligand>
        <name>Zn(2+)</name>
        <dbReference type="ChEBI" id="CHEBI:29105"/>
        <label>2</label>
    </ligand>
</feature>
<keyword evidence="18" id="KW-0812">Transmembrane</keyword>
<dbReference type="SUPFAM" id="SSF53649">
    <property type="entry name" value="Alkaline phosphatase-like"/>
    <property type="match status" value="1"/>
</dbReference>
<feature type="binding site" evidence="15">
    <location>
        <position position="352"/>
    </location>
    <ligand>
        <name>Zn(2+)</name>
        <dbReference type="ChEBI" id="CHEBI:29105"/>
        <label>2</label>
    </ligand>
</feature>
<keyword evidence="8 17" id="KW-0378">Hydrolase</keyword>
<evidence type="ECO:0000256" key="14">
    <source>
        <dbReference type="PIRSR" id="PIRSR601952-1"/>
    </source>
</evidence>
<dbReference type="GO" id="GO:0046872">
    <property type="term" value="F:metal ion binding"/>
    <property type="evidence" value="ECO:0007669"/>
    <property type="project" value="UniProtKB-KW"/>
</dbReference>
<evidence type="ECO:0000313" key="19">
    <source>
        <dbReference type="EMBL" id="KAK0166426.1"/>
    </source>
</evidence>
<keyword evidence="12" id="KW-0325">Glycoprotein</keyword>
<dbReference type="Gene3D" id="3.40.720.10">
    <property type="entry name" value="Alkaline Phosphatase, subunit A"/>
    <property type="match status" value="1"/>
</dbReference>
<organism evidence="19 20">
    <name type="scientific">Microctonus aethiopoides</name>
    <dbReference type="NCBI Taxonomy" id="144406"/>
    <lineage>
        <taxon>Eukaryota</taxon>
        <taxon>Metazoa</taxon>
        <taxon>Ecdysozoa</taxon>
        <taxon>Arthropoda</taxon>
        <taxon>Hexapoda</taxon>
        <taxon>Insecta</taxon>
        <taxon>Pterygota</taxon>
        <taxon>Neoptera</taxon>
        <taxon>Endopterygota</taxon>
        <taxon>Hymenoptera</taxon>
        <taxon>Apocrita</taxon>
        <taxon>Ichneumonoidea</taxon>
        <taxon>Braconidae</taxon>
        <taxon>Euphorinae</taxon>
        <taxon>Microctonus</taxon>
    </lineage>
</organism>
<keyword evidence="11 18" id="KW-0472">Membrane</keyword>
<evidence type="ECO:0000256" key="12">
    <source>
        <dbReference type="ARBA" id="ARBA00023180"/>
    </source>
</evidence>
<name>A0AA39FBM2_9HYME</name>
<feature type="binding site" evidence="15">
    <location>
        <position position="390"/>
    </location>
    <ligand>
        <name>Zn(2+)</name>
        <dbReference type="ChEBI" id="CHEBI:29105"/>
        <label>2</label>
    </ligand>
</feature>
<evidence type="ECO:0000256" key="11">
    <source>
        <dbReference type="ARBA" id="ARBA00023136"/>
    </source>
</evidence>
<comment type="cofactor">
    <cofactor evidence="15">
        <name>Mg(2+)</name>
        <dbReference type="ChEBI" id="CHEBI:18420"/>
    </cofactor>
    <text evidence="15">Binds 1 Mg(2+) ion.</text>
</comment>
<feature type="binding site" evidence="15">
    <location>
        <position position="181"/>
    </location>
    <ligand>
        <name>Mg(2+)</name>
        <dbReference type="ChEBI" id="CHEBI:18420"/>
    </ligand>
</feature>
<accession>A0AA39FBM2</accession>
<dbReference type="PANTHER" id="PTHR11596">
    <property type="entry name" value="ALKALINE PHOSPHATASE"/>
    <property type="match status" value="1"/>
</dbReference>
<comment type="subcellular location">
    <subcellularLocation>
        <location evidence="1">Cell membrane</location>
        <topology evidence="1">Lipid-anchor</topology>
        <topology evidence="1">GPI-anchor</topology>
    </subcellularLocation>
</comment>
<feature type="binding site" evidence="15">
    <location>
        <position position="72"/>
    </location>
    <ligand>
        <name>Mg(2+)</name>
        <dbReference type="ChEBI" id="CHEBI:18420"/>
    </ligand>
</feature>
<dbReference type="EMBL" id="JAQQBS010001422">
    <property type="protein sequence ID" value="KAK0166426.1"/>
    <property type="molecule type" value="Genomic_DNA"/>
</dbReference>
<evidence type="ECO:0000256" key="16">
    <source>
        <dbReference type="RuleBase" id="RU003946"/>
    </source>
</evidence>
<comment type="cofactor">
    <cofactor evidence="15">
        <name>Zn(2+)</name>
        <dbReference type="ChEBI" id="CHEBI:29105"/>
    </cofactor>
    <text evidence="15">Binds 2 Zn(2+) ions.</text>
</comment>
<dbReference type="Proteomes" id="UP001168990">
    <property type="component" value="Unassembled WGS sequence"/>
</dbReference>
<keyword evidence="9 15" id="KW-0862">Zinc</keyword>
<evidence type="ECO:0000313" key="20">
    <source>
        <dbReference type="Proteomes" id="UP001168990"/>
    </source>
</evidence>
<evidence type="ECO:0000256" key="4">
    <source>
        <dbReference type="ARBA" id="ARBA00022475"/>
    </source>
</evidence>
<keyword evidence="20" id="KW-1185">Reference proteome</keyword>
<keyword evidence="18" id="KW-1133">Transmembrane helix</keyword>
<feature type="binding site" evidence="15">
    <location>
        <position position="343"/>
    </location>
    <ligand>
        <name>Mg(2+)</name>
        <dbReference type="ChEBI" id="CHEBI:18420"/>
    </ligand>
</feature>
<dbReference type="PANTHER" id="PTHR11596:SF5">
    <property type="entry name" value="ALKALINE PHOSPHATASE"/>
    <property type="match status" value="1"/>
</dbReference>
<dbReference type="InterPro" id="IPR017850">
    <property type="entry name" value="Alkaline_phosphatase_core_sf"/>
</dbReference>
<dbReference type="FunFam" id="3.40.720.10:FF:000008">
    <property type="entry name" value="Alkaline phosphatase"/>
    <property type="match status" value="1"/>
</dbReference>
<evidence type="ECO:0000256" key="10">
    <source>
        <dbReference type="ARBA" id="ARBA00022842"/>
    </source>
</evidence>
<dbReference type="GO" id="GO:0004035">
    <property type="term" value="F:alkaline phosphatase activity"/>
    <property type="evidence" value="ECO:0007669"/>
    <property type="project" value="UniProtKB-EC"/>
</dbReference>
<feature type="active site" description="Phosphoserine intermediate" evidence="14">
    <location>
        <position position="116"/>
    </location>
</feature>
<evidence type="ECO:0000256" key="7">
    <source>
        <dbReference type="ARBA" id="ARBA00022723"/>
    </source>
</evidence>
<feature type="transmembrane region" description="Helical" evidence="18">
    <location>
        <begin position="529"/>
        <end position="554"/>
    </location>
</feature>
<keyword evidence="10 15" id="KW-0460">Magnesium</keyword>
<evidence type="ECO:0000256" key="9">
    <source>
        <dbReference type="ARBA" id="ARBA00022833"/>
    </source>
</evidence>
<keyword evidence="13" id="KW-0449">Lipoprotein</keyword>
<comment type="caution">
    <text evidence="19">The sequence shown here is derived from an EMBL/GenBank/DDBJ whole genome shotgun (WGS) entry which is preliminary data.</text>
</comment>
<evidence type="ECO:0000256" key="8">
    <source>
        <dbReference type="ARBA" id="ARBA00022801"/>
    </source>
</evidence>
<keyword evidence="5" id="KW-0597">Phosphoprotein</keyword>
<dbReference type="GO" id="GO:0005886">
    <property type="term" value="C:plasma membrane"/>
    <property type="evidence" value="ECO:0007669"/>
    <property type="project" value="UniProtKB-SubCell"/>
</dbReference>
<gene>
    <name evidence="19" type="ORF">PV328_004847</name>
</gene>
<keyword evidence="6" id="KW-0336">GPI-anchor</keyword>
<evidence type="ECO:0000256" key="18">
    <source>
        <dbReference type="SAM" id="Phobius"/>
    </source>
</evidence>
<comment type="catalytic activity">
    <reaction evidence="17">
        <text>a phosphate monoester + H2O = an alcohol + phosphate</text>
        <dbReference type="Rhea" id="RHEA:15017"/>
        <dbReference type="ChEBI" id="CHEBI:15377"/>
        <dbReference type="ChEBI" id="CHEBI:30879"/>
        <dbReference type="ChEBI" id="CHEBI:43474"/>
        <dbReference type="ChEBI" id="CHEBI:67140"/>
        <dbReference type="EC" id="3.1.3.1"/>
    </reaction>
</comment>
<evidence type="ECO:0000256" key="2">
    <source>
        <dbReference type="ARBA" id="ARBA00005984"/>
    </source>
</evidence>
<sequence length="556" mass="62286">MLSHHTRHTISDEMDLNVIRFFSIIVFLNFSPLGESEDAKYWENLASDELKKSLSYKWNENIAKNVIVFIGDGMSIDTITASRIYRENETSYLAWEKLPHVGLLKTYNTNKRVPDSASTATALFCGVKTNYNVVGVDKNVQLNDCAASLNPQFRVSSIIDWAQQANKDTGFVTTTRVTHATPAPLYASCPNRSWECENKIPKNLKTKCKDIARQLIENKPGKNIKVIMGGGRQMLVSNVTASKFDPIDNWACYSTDGRNLIEDWASDKKHRMKSHKIIQNNEELANVNPDDVEFLLGIFANGHLNMDWQRETGPKGQPSLEDMTTMAIKVLRKSQNGYLLVVEGGLIDFAHHRGHAAQALRETIRLSDAVNATLAMVDLADTLIIVTSDHSHSMSFNGYGDRKTSILGVAQNSRIDGIPFTTLSYSTGGPNNMGYNVTSTGQVFRIDPSLYDTEDFNYSQQATIITDEAYHGGGDVAIYAAGPFAHLLHTTHEQNYVAHVIGYAAKIGPYATSAATASYLGKIQYHYHWWLYYLNIKHLLIFIFTYHFVMNFIIPS</sequence>
<dbReference type="Pfam" id="PF00245">
    <property type="entry name" value="Alk_phosphatase"/>
    <property type="match status" value="1"/>
</dbReference>
<evidence type="ECO:0000256" key="3">
    <source>
        <dbReference type="ARBA" id="ARBA00012647"/>
    </source>
</evidence>
<evidence type="ECO:0000256" key="6">
    <source>
        <dbReference type="ARBA" id="ARBA00022622"/>
    </source>
</evidence>
<dbReference type="PROSITE" id="PS00123">
    <property type="entry name" value="ALKALINE_PHOSPHATASE"/>
    <property type="match status" value="1"/>
</dbReference>